<keyword evidence="3" id="KW-1185">Reference proteome</keyword>
<reference evidence="2" key="1">
    <citation type="submission" date="2022-12" db="EMBL/GenBank/DDBJ databases">
        <title>Reference genome sequencing for broad-spectrum identification of bacterial and archaeal isolates by mass spectrometry.</title>
        <authorList>
            <person name="Sekiguchi Y."/>
            <person name="Tourlousse D.M."/>
        </authorList>
    </citation>
    <scope>NUCLEOTIDE SEQUENCE</scope>
    <source>
        <strain evidence="2">10succ1</strain>
    </source>
</reference>
<sequence>MEDIFVTGYSKVPKGITISEMYSVIVVSMVVEPATNKIVAADCSLVTDLSRKYVKDILVGEDLKDFKVIEDKFKRKYFGSAKKALITASRICHDRYMNTLENCINFD</sequence>
<feature type="domain" description="DUF3870" evidence="1">
    <location>
        <begin position="5"/>
        <end position="96"/>
    </location>
</feature>
<name>A0A9W6LPX3_9FUSO</name>
<proteinExistence type="predicted"/>
<evidence type="ECO:0000313" key="2">
    <source>
        <dbReference type="EMBL" id="GLI58112.1"/>
    </source>
</evidence>
<gene>
    <name evidence="2" type="ORF">PM10SUCC1_36260</name>
</gene>
<accession>A0A9W6LPX3</accession>
<dbReference type="Pfam" id="PF12986">
    <property type="entry name" value="DUF3870"/>
    <property type="match status" value="1"/>
</dbReference>
<evidence type="ECO:0000313" key="3">
    <source>
        <dbReference type="Proteomes" id="UP001144471"/>
    </source>
</evidence>
<dbReference type="RefSeq" id="WP_281837787.1">
    <property type="nucleotide sequence ID" value="NZ_BSDY01000034.1"/>
</dbReference>
<dbReference type="AlphaFoldDB" id="A0A9W6LPX3"/>
<protein>
    <recommendedName>
        <fullName evidence="1">DUF3870 domain-containing protein</fullName>
    </recommendedName>
</protein>
<evidence type="ECO:0000259" key="1">
    <source>
        <dbReference type="Pfam" id="PF12986"/>
    </source>
</evidence>
<dbReference type="EMBL" id="BSDY01000034">
    <property type="protein sequence ID" value="GLI58112.1"/>
    <property type="molecule type" value="Genomic_DNA"/>
</dbReference>
<dbReference type="InterPro" id="IPR024617">
    <property type="entry name" value="DUF3870"/>
</dbReference>
<comment type="caution">
    <text evidence="2">The sequence shown here is derived from an EMBL/GenBank/DDBJ whole genome shotgun (WGS) entry which is preliminary data.</text>
</comment>
<dbReference type="Proteomes" id="UP001144471">
    <property type="component" value="Unassembled WGS sequence"/>
</dbReference>
<organism evidence="2 3">
    <name type="scientific">Propionigenium maris DSM 9537</name>
    <dbReference type="NCBI Taxonomy" id="1123000"/>
    <lineage>
        <taxon>Bacteria</taxon>
        <taxon>Fusobacteriati</taxon>
        <taxon>Fusobacteriota</taxon>
        <taxon>Fusobacteriia</taxon>
        <taxon>Fusobacteriales</taxon>
        <taxon>Fusobacteriaceae</taxon>
        <taxon>Propionigenium</taxon>
    </lineage>
</organism>